<evidence type="ECO:0000256" key="2">
    <source>
        <dbReference type="ARBA" id="ARBA00022801"/>
    </source>
</evidence>
<sequence length="297" mass="32136">MSREFVTVVPGCTYLEAPRWHRDRLWFSDLYTHRVLSAREDGSDVRVEAELAGPPVGLGWLPDGRLLVVSAEDSRLLIRRADGTLEVLADLSAHTRGWLNELVVDSQGRSYLGHFGFDLFGGELIEPASLLRVDPDGTITTVATDLLFPNGSVITPDGVLLVGESFANRVTAFDVAEDGSLRNRRVWASFGEPVAERDLMRAIGEFAVAPDGCCLDVENALWVADFTHGRVLRVGAGGEILDEISPGTGVFACTLGGADGRTLFLCTAPDFDRTARTAERAGQVLSVRVEVPGIGWV</sequence>
<comment type="similarity">
    <text evidence="1">Belongs to the SMP-30/CGR1 family.</text>
</comment>
<organism evidence="4 5">
    <name type="scientific">Nocardia stercoris</name>
    <dbReference type="NCBI Taxonomy" id="2483361"/>
    <lineage>
        <taxon>Bacteria</taxon>
        <taxon>Bacillati</taxon>
        <taxon>Actinomycetota</taxon>
        <taxon>Actinomycetes</taxon>
        <taxon>Mycobacteriales</taxon>
        <taxon>Nocardiaceae</taxon>
        <taxon>Nocardia</taxon>
    </lineage>
</organism>
<evidence type="ECO:0000313" key="5">
    <source>
        <dbReference type="Proteomes" id="UP000279275"/>
    </source>
</evidence>
<name>A0A3M2L2X3_9NOCA</name>
<dbReference type="EMBL" id="RFFH01000018">
    <property type="protein sequence ID" value="RMI28868.1"/>
    <property type="molecule type" value="Genomic_DNA"/>
</dbReference>
<dbReference type="Gene3D" id="2.120.10.30">
    <property type="entry name" value="TolB, C-terminal domain"/>
    <property type="match status" value="1"/>
</dbReference>
<feature type="domain" description="SMP-30/Gluconolactonase/LRE-like region" evidence="3">
    <location>
        <begin position="16"/>
        <end position="268"/>
    </location>
</feature>
<gene>
    <name evidence="4" type="ORF">EBN03_28480</name>
</gene>
<comment type="caution">
    <text evidence="4">The sequence shown here is derived from an EMBL/GenBank/DDBJ whole genome shotgun (WGS) entry which is preliminary data.</text>
</comment>
<keyword evidence="5" id="KW-1185">Reference proteome</keyword>
<reference evidence="4 5" key="1">
    <citation type="submission" date="2018-10" db="EMBL/GenBank/DDBJ databases">
        <title>Isolation from cow dung.</title>
        <authorList>
            <person name="Ling L."/>
        </authorList>
    </citation>
    <scope>NUCLEOTIDE SEQUENCE [LARGE SCALE GENOMIC DNA]</scope>
    <source>
        <strain evidence="4 5">NEAU-LL90</strain>
    </source>
</reference>
<protein>
    <submittedName>
        <fullName evidence="4">Gluconolactonase</fullName>
    </submittedName>
</protein>
<dbReference type="Proteomes" id="UP000279275">
    <property type="component" value="Unassembled WGS sequence"/>
</dbReference>
<dbReference type="InterPro" id="IPR011042">
    <property type="entry name" value="6-blade_b-propeller_TolB-like"/>
</dbReference>
<evidence type="ECO:0000313" key="4">
    <source>
        <dbReference type="EMBL" id="RMI28868.1"/>
    </source>
</evidence>
<dbReference type="PANTHER" id="PTHR47572:SF4">
    <property type="entry name" value="LACTONASE DRP35"/>
    <property type="match status" value="1"/>
</dbReference>
<keyword evidence="2" id="KW-0378">Hydrolase</keyword>
<accession>A0A3M2L2X3</accession>
<evidence type="ECO:0000259" key="3">
    <source>
        <dbReference type="Pfam" id="PF08450"/>
    </source>
</evidence>
<dbReference type="AlphaFoldDB" id="A0A3M2L2X3"/>
<dbReference type="RefSeq" id="WP_122191292.1">
    <property type="nucleotide sequence ID" value="NZ_RFFH01000018.1"/>
</dbReference>
<dbReference type="InterPro" id="IPR051262">
    <property type="entry name" value="SMP-30/CGR1_Lactonase"/>
</dbReference>
<dbReference type="SUPFAM" id="SSF63829">
    <property type="entry name" value="Calcium-dependent phosphotriesterase"/>
    <property type="match status" value="1"/>
</dbReference>
<evidence type="ECO:0000256" key="1">
    <source>
        <dbReference type="ARBA" id="ARBA00008853"/>
    </source>
</evidence>
<dbReference type="InterPro" id="IPR013658">
    <property type="entry name" value="SGL"/>
</dbReference>
<dbReference type="OrthoDB" id="2633250at2"/>
<dbReference type="Pfam" id="PF08450">
    <property type="entry name" value="SGL"/>
    <property type="match status" value="1"/>
</dbReference>
<dbReference type="PANTHER" id="PTHR47572">
    <property type="entry name" value="LIPOPROTEIN-RELATED"/>
    <property type="match status" value="1"/>
</dbReference>
<proteinExistence type="inferred from homology"/>
<dbReference type="GO" id="GO:0016787">
    <property type="term" value="F:hydrolase activity"/>
    <property type="evidence" value="ECO:0007669"/>
    <property type="project" value="UniProtKB-KW"/>
</dbReference>